<dbReference type="GO" id="GO:0003723">
    <property type="term" value="F:RNA binding"/>
    <property type="evidence" value="ECO:0007669"/>
    <property type="project" value="UniProtKB-KW"/>
</dbReference>
<dbReference type="InterPro" id="IPR052462">
    <property type="entry name" value="SLIRP/GR-RBP-like"/>
</dbReference>
<protein>
    <submittedName>
        <fullName evidence="3">RNA-binding protein</fullName>
    </submittedName>
</protein>
<evidence type="ECO:0000256" key="1">
    <source>
        <dbReference type="ARBA" id="ARBA00022884"/>
    </source>
</evidence>
<accession>A0A2M6P1C4</accession>
<gene>
    <name evidence="3" type="ORF">COU30_02895</name>
</gene>
<dbReference type="InterPro" id="IPR012677">
    <property type="entry name" value="Nucleotide-bd_a/b_plait_sf"/>
</dbReference>
<dbReference type="Pfam" id="PF00076">
    <property type="entry name" value="RRM_1"/>
    <property type="match status" value="1"/>
</dbReference>
<evidence type="ECO:0000313" key="4">
    <source>
        <dbReference type="Proteomes" id="UP000228528"/>
    </source>
</evidence>
<dbReference type="Proteomes" id="UP000228528">
    <property type="component" value="Unassembled WGS sequence"/>
</dbReference>
<sequence length="85" mass="9617">MQNKLFVGSLAWATDDEGLRSAFAQAGKVVSAKVVTDKFTNRSKGFGFVEMETEEEAQKAIDMWHEKELDGRTIIVNIARPREER</sequence>
<dbReference type="SMART" id="SM00360">
    <property type="entry name" value="RRM"/>
    <property type="match status" value="1"/>
</dbReference>
<dbReference type="CDD" id="cd21608">
    <property type="entry name" value="RRM2_NsCP33_like"/>
    <property type="match status" value="1"/>
</dbReference>
<proteinExistence type="predicted"/>
<reference evidence="4" key="1">
    <citation type="submission" date="2017-09" db="EMBL/GenBank/DDBJ databases">
        <title>Depth-based differentiation of microbial function through sediment-hosted aquifers and enrichment of novel symbionts in the deep terrestrial subsurface.</title>
        <authorList>
            <person name="Probst A.J."/>
            <person name="Ladd B."/>
            <person name="Jarett J.K."/>
            <person name="Geller-Mcgrath D.E."/>
            <person name="Sieber C.M.K."/>
            <person name="Emerson J.B."/>
            <person name="Anantharaman K."/>
            <person name="Thomas B.C."/>
            <person name="Malmstrom R."/>
            <person name="Stieglmeier M."/>
            <person name="Klingl A."/>
            <person name="Woyke T."/>
            <person name="Ryan C.M."/>
            <person name="Banfield J.F."/>
        </authorList>
    </citation>
    <scope>NUCLEOTIDE SEQUENCE [LARGE SCALE GENOMIC DNA]</scope>
</reference>
<keyword evidence="1" id="KW-0694">RNA-binding</keyword>
<dbReference type="AlphaFoldDB" id="A0A2M6P1C4"/>
<dbReference type="PROSITE" id="PS50102">
    <property type="entry name" value="RRM"/>
    <property type="match status" value="1"/>
</dbReference>
<dbReference type="InterPro" id="IPR000504">
    <property type="entry name" value="RRM_dom"/>
</dbReference>
<dbReference type="SUPFAM" id="SSF54928">
    <property type="entry name" value="RNA-binding domain, RBD"/>
    <property type="match status" value="1"/>
</dbReference>
<organism evidence="3 4">
    <name type="scientific">Candidatus Magasanikbacteria bacterium CG10_big_fil_rev_8_21_14_0_10_38_6</name>
    <dbReference type="NCBI Taxonomy" id="1974647"/>
    <lineage>
        <taxon>Bacteria</taxon>
        <taxon>Candidatus Magasanikiibacteriota</taxon>
    </lineage>
</organism>
<dbReference type="InterPro" id="IPR035979">
    <property type="entry name" value="RBD_domain_sf"/>
</dbReference>
<dbReference type="EMBL" id="PFBW01000128">
    <property type="protein sequence ID" value="PIR77359.1"/>
    <property type="molecule type" value="Genomic_DNA"/>
</dbReference>
<dbReference type="InterPro" id="IPR048289">
    <property type="entry name" value="RRM2_NsCP33-like"/>
</dbReference>
<dbReference type="PANTHER" id="PTHR48027">
    <property type="entry name" value="HETEROGENEOUS NUCLEAR RIBONUCLEOPROTEIN 87F-RELATED"/>
    <property type="match status" value="1"/>
</dbReference>
<feature type="domain" description="RRM" evidence="2">
    <location>
        <begin position="3"/>
        <end position="81"/>
    </location>
</feature>
<evidence type="ECO:0000259" key="2">
    <source>
        <dbReference type="PROSITE" id="PS50102"/>
    </source>
</evidence>
<comment type="caution">
    <text evidence="3">The sequence shown here is derived from an EMBL/GenBank/DDBJ whole genome shotgun (WGS) entry which is preliminary data.</text>
</comment>
<name>A0A2M6P1C4_9BACT</name>
<evidence type="ECO:0000313" key="3">
    <source>
        <dbReference type="EMBL" id="PIR77359.1"/>
    </source>
</evidence>
<dbReference type="Gene3D" id="3.30.70.330">
    <property type="match status" value="1"/>
</dbReference>